<protein>
    <submittedName>
        <fullName evidence="2">Uncharacterized protein</fullName>
    </submittedName>
</protein>
<organism evidence="2">
    <name type="scientific">marine metagenome</name>
    <dbReference type="NCBI Taxonomy" id="408172"/>
    <lineage>
        <taxon>unclassified sequences</taxon>
        <taxon>metagenomes</taxon>
        <taxon>ecological metagenomes</taxon>
    </lineage>
</organism>
<feature type="transmembrane region" description="Helical" evidence="1">
    <location>
        <begin position="6"/>
        <end position="26"/>
    </location>
</feature>
<dbReference type="AlphaFoldDB" id="A0A381XK76"/>
<accession>A0A381XK76</accession>
<evidence type="ECO:0000313" key="2">
    <source>
        <dbReference type="EMBL" id="SVA65165.1"/>
    </source>
</evidence>
<gene>
    <name evidence="2" type="ORF">METZ01_LOCUS118019</name>
</gene>
<keyword evidence="1" id="KW-0812">Transmembrane</keyword>
<keyword evidence="1" id="KW-1133">Transmembrane helix</keyword>
<sequence length="28" mass="3070">MLDLTIYAVPIVCGFYGLPMLITILVSI</sequence>
<proteinExistence type="predicted"/>
<dbReference type="EMBL" id="UINC01015484">
    <property type="protein sequence ID" value="SVA65165.1"/>
    <property type="molecule type" value="Genomic_DNA"/>
</dbReference>
<keyword evidence="1" id="KW-0472">Membrane</keyword>
<name>A0A381XK76_9ZZZZ</name>
<reference evidence="2" key="1">
    <citation type="submission" date="2018-05" db="EMBL/GenBank/DDBJ databases">
        <authorList>
            <person name="Lanie J.A."/>
            <person name="Ng W.-L."/>
            <person name="Kazmierczak K.M."/>
            <person name="Andrzejewski T.M."/>
            <person name="Davidsen T.M."/>
            <person name="Wayne K.J."/>
            <person name="Tettelin H."/>
            <person name="Glass J.I."/>
            <person name="Rusch D."/>
            <person name="Podicherti R."/>
            <person name="Tsui H.-C.T."/>
            <person name="Winkler M.E."/>
        </authorList>
    </citation>
    <scope>NUCLEOTIDE SEQUENCE</scope>
</reference>
<evidence type="ECO:0000256" key="1">
    <source>
        <dbReference type="SAM" id="Phobius"/>
    </source>
</evidence>